<name>A0A0D3ITA7_EMIH1</name>
<dbReference type="eggNOG" id="ENOG502S3F1">
    <property type="taxonomic scope" value="Eukaryota"/>
</dbReference>
<dbReference type="OMA" id="CRCARDA"/>
<dbReference type="EnsemblProtists" id="EOD14492">
    <property type="protein sequence ID" value="EOD14492"/>
    <property type="gene ID" value="EMIHUDRAFT_420448"/>
</dbReference>
<evidence type="ECO:0000256" key="1">
    <source>
        <dbReference type="SAM" id="MobiDB-lite"/>
    </source>
</evidence>
<feature type="region of interest" description="Disordered" evidence="1">
    <location>
        <begin position="232"/>
        <end position="254"/>
    </location>
</feature>
<dbReference type="Proteomes" id="UP000013827">
    <property type="component" value="Unassembled WGS sequence"/>
</dbReference>
<dbReference type="HOGENOM" id="CLU_1095957_0_0_1"/>
<reference evidence="2" key="2">
    <citation type="submission" date="2024-10" db="UniProtKB">
        <authorList>
            <consortium name="EnsemblProtists"/>
        </authorList>
    </citation>
    <scope>IDENTIFICATION</scope>
</reference>
<dbReference type="RefSeq" id="XP_005766921.1">
    <property type="nucleotide sequence ID" value="XM_005766864.1"/>
</dbReference>
<organism evidence="2 3">
    <name type="scientific">Emiliania huxleyi (strain CCMP1516)</name>
    <dbReference type="NCBI Taxonomy" id="280463"/>
    <lineage>
        <taxon>Eukaryota</taxon>
        <taxon>Haptista</taxon>
        <taxon>Haptophyta</taxon>
        <taxon>Prymnesiophyceae</taxon>
        <taxon>Isochrysidales</taxon>
        <taxon>Noelaerhabdaceae</taxon>
        <taxon>Emiliania</taxon>
    </lineage>
</organism>
<keyword evidence="3" id="KW-1185">Reference proteome</keyword>
<sequence>MSVRISAEDALLLSAFAVADLSILVESECQVRGGDWQAVVPKLGPDARRVHAEENAGGASVISEALSMEVLCRLLGARLVCTELELRYFPAAGPITDYAIALRGGDVLGVSVTRAFSFGEAALSVPHAAALLSKKLAGILHSSRTCFNQNLSKQILHVWCDGAADVALLRLAFGLVGPELSASTLVLVTRCENLPELFTEKGKAPRKRARPLKGLKDEAHLAALAESCPLRPQQRRTTAVDTALRAGSRLRGKN</sequence>
<evidence type="ECO:0000313" key="3">
    <source>
        <dbReference type="Proteomes" id="UP000013827"/>
    </source>
</evidence>
<protein>
    <submittedName>
        <fullName evidence="2">Uncharacterized protein</fullName>
    </submittedName>
</protein>
<dbReference type="PaxDb" id="2903-EOD14492"/>
<dbReference type="GeneID" id="17260634"/>
<reference evidence="3" key="1">
    <citation type="journal article" date="2013" name="Nature">
        <title>Pan genome of the phytoplankton Emiliania underpins its global distribution.</title>
        <authorList>
            <person name="Read B.A."/>
            <person name="Kegel J."/>
            <person name="Klute M.J."/>
            <person name="Kuo A."/>
            <person name="Lefebvre S.C."/>
            <person name="Maumus F."/>
            <person name="Mayer C."/>
            <person name="Miller J."/>
            <person name="Monier A."/>
            <person name="Salamov A."/>
            <person name="Young J."/>
            <person name="Aguilar M."/>
            <person name="Claverie J.M."/>
            <person name="Frickenhaus S."/>
            <person name="Gonzalez K."/>
            <person name="Herman E.K."/>
            <person name="Lin Y.C."/>
            <person name="Napier J."/>
            <person name="Ogata H."/>
            <person name="Sarno A.F."/>
            <person name="Shmutz J."/>
            <person name="Schroeder D."/>
            <person name="de Vargas C."/>
            <person name="Verret F."/>
            <person name="von Dassow P."/>
            <person name="Valentin K."/>
            <person name="Van de Peer Y."/>
            <person name="Wheeler G."/>
            <person name="Dacks J.B."/>
            <person name="Delwiche C.F."/>
            <person name="Dyhrman S.T."/>
            <person name="Glockner G."/>
            <person name="John U."/>
            <person name="Richards T."/>
            <person name="Worden A.Z."/>
            <person name="Zhang X."/>
            <person name="Grigoriev I.V."/>
            <person name="Allen A.E."/>
            <person name="Bidle K."/>
            <person name="Borodovsky M."/>
            <person name="Bowler C."/>
            <person name="Brownlee C."/>
            <person name="Cock J.M."/>
            <person name="Elias M."/>
            <person name="Gladyshev V.N."/>
            <person name="Groth M."/>
            <person name="Guda C."/>
            <person name="Hadaegh A."/>
            <person name="Iglesias-Rodriguez M.D."/>
            <person name="Jenkins J."/>
            <person name="Jones B.M."/>
            <person name="Lawson T."/>
            <person name="Leese F."/>
            <person name="Lindquist E."/>
            <person name="Lobanov A."/>
            <person name="Lomsadze A."/>
            <person name="Malik S.B."/>
            <person name="Marsh M.E."/>
            <person name="Mackinder L."/>
            <person name="Mock T."/>
            <person name="Mueller-Roeber B."/>
            <person name="Pagarete A."/>
            <person name="Parker M."/>
            <person name="Probert I."/>
            <person name="Quesneville H."/>
            <person name="Raines C."/>
            <person name="Rensing S.A."/>
            <person name="Riano-Pachon D.M."/>
            <person name="Richier S."/>
            <person name="Rokitta S."/>
            <person name="Shiraiwa Y."/>
            <person name="Soanes D.M."/>
            <person name="van der Giezen M."/>
            <person name="Wahlund T.M."/>
            <person name="Williams B."/>
            <person name="Wilson W."/>
            <person name="Wolfe G."/>
            <person name="Wurch L.L."/>
        </authorList>
    </citation>
    <scope>NUCLEOTIDE SEQUENCE</scope>
</reference>
<proteinExistence type="predicted"/>
<dbReference type="KEGG" id="ehx:EMIHUDRAFT_420448"/>
<evidence type="ECO:0000313" key="2">
    <source>
        <dbReference type="EnsemblProtists" id="EOD14492"/>
    </source>
</evidence>
<dbReference type="AlphaFoldDB" id="A0A0D3ITA7"/>
<accession>A0A0D3ITA7</accession>